<reference evidence="1" key="1">
    <citation type="submission" date="2021-08" db="EMBL/GenBank/DDBJ databases">
        <title>The first chromosome-level gecko genome reveals the dynamic sex chromosomes of Neotropical dwarf geckos (Sphaerodactylidae: Sphaerodactylus).</title>
        <authorList>
            <person name="Pinto B.J."/>
            <person name="Keating S.E."/>
            <person name="Gamble T."/>
        </authorList>
    </citation>
    <scope>NUCLEOTIDE SEQUENCE</scope>
    <source>
        <strain evidence="1">TG3544</strain>
    </source>
</reference>
<gene>
    <name evidence="1" type="ORF">K3G42_016978</name>
</gene>
<organism evidence="1 2">
    <name type="scientific">Sphaerodactylus townsendi</name>
    <dbReference type="NCBI Taxonomy" id="933632"/>
    <lineage>
        <taxon>Eukaryota</taxon>
        <taxon>Metazoa</taxon>
        <taxon>Chordata</taxon>
        <taxon>Craniata</taxon>
        <taxon>Vertebrata</taxon>
        <taxon>Euteleostomi</taxon>
        <taxon>Lepidosauria</taxon>
        <taxon>Squamata</taxon>
        <taxon>Bifurcata</taxon>
        <taxon>Gekkota</taxon>
        <taxon>Sphaerodactylidae</taxon>
        <taxon>Sphaerodactylus</taxon>
    </lineage>
</organism>
<sequence length="539" mass="59457">MQEREIKKPPVAPKPKFVVGHKLVPPPVAPKPDVVLGDILQPTKKTKPAIAPKPKVPKCSSFPDVKTAQPSLPKNSKSLETDQDNSSEYLVNLNYKNGAPSGNTAYIISVCSCNFECIHKYGNNTYNNSTIFEQLENLQNIDLGEKPASSLNPKTILDSHNEKFIHKNRVVLKTNFTEEKLKGVLTSSVPPNNGHVRQKPVNKLENNGIKIELTDFVQSSSSLEAITVSSNTHTNINEVIPEISETPLEKVDTDDLCPDIGSKEGDGSPASFGTEGVPSTKALPVPKPRKLRVPCLVRQAGIDLPVEGIKGLETSKCDSAGLSECGFRKTAKINVLVQSVSYNNQEMPVVHKSDITTSVAEKIYLANESSDSKELIPQNILSQVPNEISQPEENVRHSLDCSTVCSVQTVVDDTGSPEALKNTKSSKSNDLPCVVTKPRAKSLSSVDMDRINKPQRETQKKSSLKKFLNMKLSVCIIKKYENVSHYEAITDYENLSFALTEKNACFEWQNSSNIEDHDTSIYEVEEVYEATRSYSKFSR</sequence>
<evidence type="ECO:0000313" key="2">
    <source>
        <dbReference type="Proteomes" id="UP000827872"/>
    </source>
</evidence>
<evidence type="ECO:0000313" key="1">
    <source>
        <dbReference type="EMBL" id="KAH8007101.1"/>
    </source>
</evidence>
<keyword evidence="2" id="KW-1185">Reference proteome</keyword>
<proteinExistence type="predicted"/>
<comment type="caution">
    <text evidence="1">The sequence shown here is derived from an EMBL/GenBank/DDBJ whole genome shotgun (WGS) entry which is preliminary data.</text>
</comment>
<accession>A0ACB8FPK9</accession>
<dbReference type="EMBL" id="CM037619">
    <property type="protein sequence ID" value="KAH8007101.1"/>
    <property type="molecule type" value="Genomic_DNA"/>
</dbReference>
<name>A0ACB8FPK9_9SAUR</name>
<dbReference type="Proteomes" id="UP000827872">
    <property type="component" value="Linkage Group LG06"/>
</dbReference>
<protein>
    <submittedName>
        <fullName evidence="1">Uncharacterized protein</fullName>
    </submittedName>
</protein>